<evidence type="ECO:0000259" key="6">
    <source>
        <dbReference type="PROSITE" id="PS51918"/>
    </source>
</evidence>
<evidence type="ECO:0000256" key="2">
    <source>
        <dbReference type="ARBA" id="ARBA00022691"/>
    </source>
</evidence>
<sequence length="407" mass="46856">METTIIIPQKTNAPSYVSYSAKPTVLRTQQTSKLEKWLVSFCKQLTLFYLACITIKKPVQILKAYRQLMQLRRQTWGAQVHKMYKVDGRYYNNLYNPGWPSAAYNAFLKDELLRHAFPLQYTGRLSMVFFAITRKCPLRCEHCFEWDNLNKKETFTREELIKIVDLYQQQGAIQIHFSGGEPMVRIHDLVEVIKHAKKRSECFVLTSGFNLTATNAKRLKEAGCKGVVVSIDHYIPELHNGFRRHASSFEQAVNGVQHALHAGLVVTLSICVTKSFIDGGHLMPYMQFAKTLGAHFVQLLEPKNIGHYANKEVLLEETHILQLEQFFKSINSDKKYKDFPFVMYHGFHQRRVGCYAGSRSIYIDSAGDVNACPFCHTKSYNVGDILRAKRKQTPMKENRCPRFGKIA</sequence>
<keyword evidence="8" id="KW-1185">Reference proteome</keyword>
<dbReference type="GO" id="GO:0046872">
    <property type="term" value="F:metal ion binding"/>
    <property type="evidence" value="ECO:0007669"/>
    <property type="project" value="UniProtKB-KW"/>
</dbReference>
<evidence type="ECO:0000313" key="8">
    <source>
        <dbReference type="Proteomes" id="UP000305848"/>
    </source>
</evidence>
<organism evidence="7 8">
    <name type="scientific">Ilyomonas limi</name>
    <dbReference type="NCBI Taxonomy" id="2575867"/>
    <lineage>
        <taxon>Bacteria</taxon>
        <taxon>Pseudomonadati</taxon>
        <taxon>Bacteroidota</taxon>
        <taxon>Chitinophagia</taxon>
        <taxon>Chitinophagales</taxon>
        <taxon>Chitinophagaceae</taxon>
        <taxon>Ilyomonas</taxon>
    </lineage>
</organism>
<gene>
    <name evidence="7" type="ORF">FC093_08400</name>
</gene>
<dbReference type="SFLD" id="SFLDG01386">
    <property type="entry name" value="main_SPASM_domain-containing"/>
    <property type="match status" value="1"/>
</dbReference>
<dbReference type="Gene3D" id="3.20.20.70">
    <property type="entry name" value="Aldolase class I"/>
    <property type="match status" value="1"/>
</dbReference>
<dbReference type="SUPFAM" id="SSF102114">
    <property type="entry name" value="Radical SAM enzymes"/>
    <property type="match status" value="1"/>
</dbReference>
<proteinExistence type="predicted"/>
<protein>
    <submittedName>
        <fullName evidence="7">Radical SAM protein</fullName>
    </submittedName>
</protein>
<evidence type="ECO:0000256" key="5">
    <source>
        <dbReference type="ARBA" id="ARBA00023014"/>
    </source>
</evidence>
<accession>A0A4U3L6I0</accession>
<dbReference type="CDD" id="cd01335">
    <property type="entry name" value="Radical_SAM"/>
    <property type="match status" value="1"/>
</dbReference>
<dbReference type="PANTHER" id="PTHR11228">
    <property type="entry name" value="RADICAL SAM DOMAIN PROTEIN"/>
    <property type="match status" value="1"/>
</dbReference>
<evidence type="ECO:0000256" key="4">
    <source>
        <dbReference type="ARBA" id="ARBA00023004"/>
    </source>
</evidence>
<dbReference type="CDD" id="cd21109">
    <property type="entry name" value="SPASM"/>
    <property type="match status" value="1"/>
</dbReference>
<dbReference type="EMBL" id="SZQL01000005">
    <property type="protein sequence ID" value="TKK69326.1"/>
    <property type="molecule type" value="Genomic_DNA"/>
</dbReference>
<dbReference type="SFLD" id="SFLDS00029">
    <property type="entry name" value="Radical_SAM"/>
    <property type="match status" value="1"/>
</dbReference>
<dbReference type="InterPro" id="IPR013785">
    <property type="entry name" value="Aldolase_TIM"/>
</dbReference>
<evidence type="ECO:0000256" key="1">
    <source>
        <dbReference type="ARBA" id="ARBA00001966"/>
    </source>
</evidence>
<dbReference type="GO" id="GO:0003824">
    <property type="term" value="F:catalytic activity"/>
    <property type="evidence" value="ECO:0007669"/>
    <property type="project" value="InterPro"/>
</dbReference>
<name>A0A4U3L6I0_9BACT</name>
<comment type="cofactor">
    <cofactor evidence="1">
        <name>[4Fe-4S] cluster</name>
        <dbReference type="ChEBI" id="CHEBI:49883"/>
    </cofactor>
</comment>
<comment type="caution">
    <text evidence="7">The sequence shown here is derived from an EMBL/GenBank/DDBJ whole genome shotgun (WGS) entry which is preliminary data.</text>
</comment>
<dbReference type="PROSITE" id="PS51918">
    <property type="entry name" value="RADICAL_SAM"/>
    <property type="match status" value="1"/>
</dbReference>
<dbReference type="InterPro" id="IPR050377">
    <property type="entry name" value="Radical_SAM_PqqE_MftC-like"/>
</dbReference>
<feature type="domain" description="Radical SAM core" evidence="6">
    <location>
        <begin position="122"/>
        <end position="331"/>
    </location>
</feature>
<evidence type="ECO:0000256" key="3">
    <source>
        <dbReference type="ARBA" id="ARBA00022723"/>
    </source>
</evidence>
<dbReference type="InterPro" id="IPR058240">
    <property type="entry name" value="rSAM_sf"/>
</dbReference>
<reference evidence="7 8" key="1">
    <citation type="submission" date="2019-05" db="EMBL/GenBank/DDBJ databases">
        <title>Panacibacter sp. strain 17mud1-8 Genome sequencing and assembly.</title>
        <authorList>
            <person name="Chhetri G."/>
        </authorList>
    </citation>
    <scope>NUCLEOTIDE SEQUENCE [LARGE SCALE GENOMIC DNA]</scope>
    <source>
        <strain evidence="7 8">17mud1-8</strain>
    </source>
</reference>
<evidence type="ECO:0000313" key="7">
    <source>
        <dbReference type="EMBL" id="TKK69326.1"/>
    </source>
</evidence>
<dbReference type="Pfam" id="PF04055">
    <property type="entry name" value="Radical_SAM"/>
    <property type="match status" value="1"/>
</dbReference>
<dbReference type="GO" id="GO:0006783">
    <property type="term" value="P:heme biosynthetic process"/>
    <property type="evidence" value="ECO:0007669"/>
    <property type="project" value="TreeGrafter"/>
</dbReference>
<dbReference type="AlphaFoldDB" id="A0A4U3L6I0"/>
<keyword evidence="2" id="KW-0949">S-adenosyl-L-methionine</keyword>
<dbReference type="Proteomes" id="UP000305848">
    <property type="component" value="Unassembled WGS sequence"/>
</dbReference>
<dbReference type="SFLD" id="SFLDG01067">
    <property type="entry name" value="SPASM/twitch_domain_containing"/>
    <property type="match status" value="1"/>
</dbReference>
<dbReference type="OrthoDB" id="9763993at2"/>
<dbReference type="PANTHER" id="PTHR11228:SF7">
    <property type="entry name" value="PQQA PEPTIDE CYCLASE"/>
    <property type="match status" value="1"/>
</dbReference>
<keyword evidence="3" id="KW-0479">Metal-binding</keyword>
<dbReference type="InterPro" id="IPR007197">
    <property type="entry name" value="rSAM"/>
</dbReference>
<dbReference type="GO" id="GO:0051536">
    <property type="term" value="F:iron-sulfur cluster binding"/>
    <property type="evidence" value="ECO:0007669"/>
    <property type="project" value="UniProtKB-KW"/>
</dbReference>
<keyword evidence="5" id="KW-0411">Iron-sulfur</keyword>
<keyword evidence="4" id="KW-0408">Iron</keyword>
<dbReference type="RefSeq" id="WP_137261321.1">
    <property type="nucleotide sequence ID" value="NZ_SZQL01000005.1"/>
</dbReference>